<organism evidence="1 2">
    <name type="scientific">Ixodes persulcatus</name>
    <name type="common">Taiga tick</name>
    <dbReference type="NCBI Taxonomy" id="34615"/>
    <lineage>
        <taxon>Eukaryota</taxon>
        <taxon>Metazoa</taxon>
        <taxon>Ecdysozoa</taxon>
        <taxon>Arthropoda</taxon>
        <taxon>Chelicerata</taxon>
        <taxon>Arachnida</taxon>
        <taxon>Acari</taxon>
        <taxon>Parasitiformes</taxon>
        <taxon>Ixodida</taxon>
        <taxon>Ixodoidea</taxon>
        <taxon>Ixodidae</taxon>
        <taxon>Ixodinae</taxon>
        <taxon>Ixodes</taxon>
    </lineage>
</organism>
<name>A0AC60PB62_IXOPE</name>
<dbReference type="Proteomes" id="UP000805193">
    <property type="component" value="Unassembled WGS sequence"/>
</dbReference>
<protein>
    <submittedName>
        <fullName evidence="1">Uncharacterized protein</fullName>
    </submittedName>
</protein>
<sequence length="165" mass="18138">MSPTLRSETKDGEKPEATVDPGACSADAQAELLLKVADMCDAVTQRLTVQQSREPELRHQLTVPVYMGYNNAKSIADFLSITTVGHAQAFGYGYGVGHLGYGLGHFGYGHGLSSYGLNYGYGLGTYGDYATLLRRKKYLERSKTAPFGARIFRSQIWLDLVIFRS</sequence>
<gene>
    <name evidence="1" type="ORF">HPB47_006228</name>
</gene>
<evidence type="ECO:0000313" key="2">
    <source>
        <dbReference type="Proteomes" id="UP000805193"/>
    </source>
</evidence>
<dbReference type="EMBL" id="JABSTQ010010930">
    <property type="protein sequence ID" value="KAG0416664.1"/>
    <property type="molecule type" value="Genomic_DNA"/>
</dbReference>
<reference evidence="1 2" key="1">
    <citation type="journal article" date="2020" name="Cell">
        <title>Large-Scale Comparative Analyses of Tick Genomes Elucidate Their Genetic Diversity and Vector Capacities.</title>
        <authorList>
            <consortium name="Tick Genome and Microbiome Consortium (TIGMIC)"/>
            <person name="Jia N."/>
            <person name="Wang J."/>
            <person name="Shi W."/>
            <person name="Du L."/>
            <person name="Sun Y."/>
            <person name="Zhan W."/>
            <person name="Jiang J.F."/>
            <person name="Wang Q."/>
            <person name="Zhang B."/>
            <person name="Ji P."/>
            <person name="Bell-Sakyi L."/>
            <person name="Cui X.M."/>
            <person name="Yuan T.T."/>
            <person name="Jiang B.G."/>
            <person name="Yang W.F."/>
            <person name="Lam T.T."/>
            <person name="Chang Q.C."/>
            <person name="Ding S.J."/>
            <person name="Wang X.J."/>
            <person name="Zhu J.G."/>
            <person name="Ruan X.D."/>
            <person name="Zhao L."/>
            <person name="Wei J.T."/>
            <person name="Ye R.Z."/>
            <person name="Que T.C."/>
            <person name="Du C.H."/>
            <person name="Zhou Y.H."/>
            <person name="Cheng J.X."/>
            <person name="Dai P.F."/>
            <person name="Guo W.B."/>
            <person name="Han X.H."/>
            <person name="Huang E.J."/>
            <person name="Li L.F."/>
            <person name="Wei W."/>
            <person name="Gao Y.C."/>
            <person name="Liu J.Z."/>
            <person name="Shao H.Z."/>
            <person name="Wang X."/>
            <person name="Wang C.C."/>
            <person name="Yang T.C."/>
            <person name="Huo Q.B."/>
            <person name="Li W."/>
            <person name="Chen H.Y."/>
            <person name="Chen S.E."/>
            <person name="Zhou L.G."/>
            <person name="Ni X.B."/>
            <person name="Tian J.H."/>
            <person name="Sheng Y."/>
            <person name="Liu T."/>
            <person name="Pan Y.S."/>
            <person name="Xia L.Y."/>
            <person name="Li J."/>
            <person name="Zhao F."/>
            <person name="Cao W.C."/>
        </authorList>
    </citation>
    <scope>NUCLEOTIDE SEQUENCE [LARGE SCALE GENOMIC DNA]</scope>
    <source>
        <strain evidence="1">Iper-2018</strain>
    </source>
</reference>
<proteinExistence type="predicted"/>
<keyword evidence="2" id="KW-1185">Reference proteome</keyword>
<accession>A0AC60PB62</accession>
<evidence type="ECO:0000313" key="1">
    <source>
        <dbReference type="EMBL" id="KAG0416664.1"/>
    </source>
</evidence>
<comment type="caution">
    <text evidence="1">The sequence shown here is derived from an EMBL/GenBank/DDBJ whole genome shotgun (WGS) entry which is preliminary data.</text>
</comment>